<sequence length="216" mass="25059">MDPIADSDEDSEDEEVVVLLSLALYEYYNMYIDHRPCRTSMLRGHDYVLEVLNGHEDRCHQNFRMKPQVFIGFCEALKVYANLKHSRYLTLQEQVCIFLLTIGHNERNRVVQERFQHSGHTISVYFHRVLKDVCKLGVVIIQPPSFDGIPHQIRRNSKYFPFFKDCVGAIDECVNNPAMGFPKPPEGKYYVVDSGYTNMPGVCIDSYRKLDVNELS</sequence>
<reference evidence="1 2" key="1">
    <citation type="journal article" date="2021" name="Hortic Res">
        <title>High-quality reference genome and annotation aids understanding of berry development for evergreen blueberry (Vaccinium darrowii).</title>
        <authorList>
            <person name="Yu J."/>
            <person name="Hulse-Kemp A.M."/>
            <person name="Babiker E."/>
            <person name="Staton M."/>
        </authorList>
    </citation>
    <scope>NUCLEOTIDE SEQUENCE [LARGE SCALE GENOMIC DNA]</scope>
    <source>
        <strain evidence="2">cv. NJ 8807/NJ 8810</strain>
        <tissue evidence="1">Young leaf</tissue>
    </source>
</reference>
<proteinExistence type="predicted"/>
<protein>
    <submittedName>
        <fullName evidence="1">Uncharacterized protein</fullName>
    </submittedName>
</protein>
<comment type="caution">
    <text evidence="1">The sequence shown here is derived from an EMBL/GenBank/DDBJ whole genome shotgun (WGS) entry which is preliminary data.</text>
</comment>
<accession>A0ACB7YFI6</accession>
<dbReference type="Proteomes" id="UP000828048">
    <property type="component" value="Chromosome 8"/>
</dbReference>
<evidence type="ECO:0000313" key="1">
    <source>
        <dbReference type="EMBL" id="KAH7852325.1"/>
    </source>
</evidence>
<name>A0ACB7YFI6_9ERIC</name>
<gene>
    <name evidence="1" type="ORF">Vadar_023410</name>
</gene>
<keyword evidence="2" id="KW-1185">Reference proteome</keyword>
<dbReference type="EMBL" id="CM037158">
    <property type="protein sequence ID" value="KAH7852325.1"/>
    <property type="molecule type" value="Genomic_DNA"/>
</dbReference>
<evidence type="ECO:0000313" key="2">
    <source>
        <dbReference type="Proteomes" id="UP000828048"/>
    </source>
</evidence>
<organism evidence="1 2">
    <name type="scientific">Vaccinium darrowii</name>
    <dbReference type="NCBI Taxonomy" id="229202"/>
    <lineage>
        <taxon>Eukaryota</taxon>
        <taxon>Viridiplantae</taxon>
        <taxon>Streptophyta</taxon>
        <taxon>Embryophyta</taxon>
        <taxon>Tracheophyta</taxon>
        <taxon>Spermatophyta</taxon>
        <taxon>Magnoliopsida</taxon>
        <taxon>eudicotyledons</taxon>
        <taxon>Gunneridae</taxon>
        <taxon>Pentapetalae</taxon>
        <taxon>asterids</taxon>
        <taxon>Ericales</taxon>
        <taxon>Ericaceae</taxon>
        <taxon>Vaccinioideae</taxon>
        <taxon>Vaccinieae</taxon>
        <taxon>Vaccinium</taxon>
    </lineage>
</organism>